<dbReference type="PANTHER" id="PTHR43176:SF5">
    <property type="entry name" value="3-HYDROXYISOBUTYRYL-COA HYDROLASE-LIKE PROTEIN 4, MITOCHONDRIAL"/>
    <property type="match status" value="1"/>
</dbReference>
<accession>A0A7J8NLQ3</accession>
<dbReference type="Pfam" id="PF16113">
    <property type="entry name" value="ECH_2"/>
    <property type="match status" value="1"/>
</dbReference>
<dbReference type="GO" id="GO:0006574">
    <property type="term" value="P:L-valine catabolic process"/>
    <property type="evidence" value="ECO:0007669"/>
    <property type="project" value="UniProtKB-UniRule"/>
</dbReference>
<evidence type="ECO:0000256" key="1">
    <source>
        <dbReference type="ARBA" id="ARBA00022801"/>
    </source>
</evidence>
<dbReference type="InterPro" id="IPR045004">
    <property type="entry name" value="ECH_dom"/>
</dbReference>
<comment type="function">
    <text evidence="2">Hydrolyzes 3-hydroxyisobutyryl-CoA (HIBYL-CoA), a saline catabolite. Has high activity toward isobutyryl-CoA. Could be an isobutyryl-CoA dehydrogenase that functions in valine catabolism.</text>
</comment>
<feature type="domain" description="Enoyl-CoA hydratase/isomerase" evidence="3">
    <location>
        <begin position="1"/>
        <end position="182"/>
    </location>
</feature>
<sequence>MTGKRISTPSDALYAGLGTHYVPSGNLGSLKEALLSSTFSEDPDKDLTTLLAKYSSNPESEAHLKLLLPQISSCFSADKSVNETIEELKKHLQSTEASVAEWANDALQGLGKGAPFSLCLTKNYFSRVASGYGKSGNEFTTLKGVMKTEYRIALRSSLRNDFAEGVRAVLVDKDQVRVFQVKPLRIQVQWRSQSGENPKWNPPSLNEVNPKDVEAIFEPLGPGIEELK</sequence>
<keyword evidence="1 2" id="KW-0378">Hydrolase</keyword>
<protein>
    <recommendedName>
        <fullName evidence="2">3-hydroxyisobutyryl-CoA hydrolase</fullName>
        <shortName evidence="2">HIB-CoA hydrolase</shortName>
        <shortName evidence="2">HIBYL-CoA-H</shortName>
        <ecNumber evidence="2">3.1.2.4</ecNumber>
    </recommendedName>
    <alternativeName>
        <fullName evidence="2">3-hydroxyisobutyryl-coenzyme A hydrolase</fullName>
    </alternativeName>
</protein>
<reference evidence="4 5" key="1">
    <citation type="journal article" date="2019" name="Genome Biol. Evol.">
        <title>Insights into the evolution of the New World diploid cottons (Gossypium, subgenus Houzingenia) based on genome sequencing.</title>
        <authorList>
            <person name="Grover C.E."/>
            <person name="Arick M.A. 2nd"/>
            <person name="Thrash A."/>
            <person name="Conover J.L."/>
            <person name="Sanders W.S."/>
            <person name="Peterson D.G."/>
            <person name="Frelichowski J.E."/>
            <person name="Scheffler J.A."/>
            <person name="Scheffler B.E."/>
            <person name="Wendel J.F."/>
        </authorList>
    </citation>
    <scope>NUCLEOTIDE SEQUENCE [LARGE SCALE GENOMIC DNA]</scope>
    <source>
        <strain evidence="4">8</strain>
        <tissue evidence="4">Leaf</tissue>
    </source>
</reference>
<evidence type="ECO:0000259" key="3">
    <source>
        <dbReference type="Pfam" id="PF16113"/>
    </source>
</evidence>
<name>A0A7J8NLQ3_GOSRA</name>
<comment type="pathway">
    <text evidence="2">Amino-acid degradation; L-valine degradation.</text>
</comment>
<proteinExistence type="inferred from homology"/>
<evidence type="ECO:0000313" key="4">
    <source>
        <dbReference type="EMBL" id="MBA0577921.1"/>
    </source>
</evidence>
<dbReference type="EC" id="3.1.2.4" evidence="2"/>
<evidence type="ECO:0000313" key="5">
    <source>
        <dbReference type="Proteomes" id="UP000593578"/>
    </source>
</evidence>
<comment type="catalytic activity">
    <reaction evidence="2">
        <text>3-hydroxy-2-methylpropanoyl-CoA + H2O = 3-hydroxy-2-methylpropanoate + CoA + H(+)</text>
        <dbReference type="Rhea" id="RHEA:20888"/>
        <dbReference type="ChEBI" id="CHEBI:11805"/>
        <dbReference type="ChEBI" id="CHEBI:15377"/>
        <dbReference type="ChEBI" id="CHEBI:15378"/>
        <dbReference type="ChEBI" id="CHEBI:57287"/>
        <dbReference type="ChEBI" id="CHEBI:57340"/>
        <dbReference type="EC" id="3.1.2.4"/>
    </reaction>
</comment>
<dbReference type="AlphaFoldDB" id="A0A7J8NLQ3"/>
<dbReference type="InterPro" id="IPR032259">
    <property type="entry name" value="HIBYL-CoA-H"/>
</dbReference>
<dbReference type="PANTHER" id="PTHR43176">
    <property type="entry name" value="3-HYDROXYISOBUTYRYL-COA HYDROLASE-RELATED"/>
    <property type="match status" value="1"/>
</dbReference>
<dbReference type="GO" id="GO:0005829">
    <property type="term" value="C:cytosol"/>
    <property type="evidence" value="ECO:0007669"/>
    <property type="project" value="TreeGrafter"/>
</dbReference>
<dbReference type="SUPFAM" id="SSF52096">
    <property type="entry name" value="ClpP/crotonase"/>
    <property type="match status" value="1"/>
</dbReference>
<gene>
    <name evidence="4" type="ORF">Gorai_020227</name>
</gene>
<comment type="similarity">
    <text evidence="2">Belongs to the enoyl-CoA hydratase/isomerase family.</text>
</comment>
<comment type="caution">
    <text evidence="4">The sequence shown here is derived from an EMBL/GenBank/DDBJ whole genome shotgun (WGS) entry which is preliminary data.</text>
</comment>
<feature type="non-terminal residue" evidence="4">
    <location>
        <position position="1"/>
    </location>
</feature>
<dbReference type="Gene3D" id="3.90.226.10">
    <property type="entry name" value="2-enoyl-CoA Hydratase, Chain A, domain 1"/>
    <property type="match status" value="1"/>
</dbReference>
<evidence type="ECO:0000256" key="2">
    <source>
        <dbReference type="RuleBase" id="RU369070"/>
    </source>
</evidence>
<organism evidence="4 5">
    <name type="scientific">Gossypium raimondii</name>
    <name type="common">Peruvian cotton</name>
    <name type="synonym">Gossypium klotzschianum subsp. raimondii</name>
    <dbReference type="NCBI Taxonomy" id="29730"/>
    <lineage>
        <taxon>Eukaryota</taxon>
        <taxon>Viridiplantae</taxon>
        <taxon>Streptophyta</taxon>
        <taxon>Embryophyta</taxon>
        <taxon>Tracheophyta</taxon>
        <taxon>Spermatophyta</taxon>
        <taxon>Magnoliopsida</taxon>
        <taxon>eudicotyledons</taxon>
        <taxon>Gunneridae</taxon>
        <taxon>Pentapetalae</taxon>
        <taxon>rosids</taxon>
        <taxon>malvids</taxon>
        <taxon>Malvales</taxon>
        <taxon>Malvaceae</taxon>
        <taxon>Malvoideae</taxon>
        <taxon>Gossypium</taxon>
    </lineage>
</organism>
<dbReference type="GO" id="GO:0003860">
    <property type="term" value="F:3-hydroxyisobutyryl-CoA hydrolase activity"/>
    <property type="evidence" value="ECO:0007669"/>
    <property type="project" value="UniProtKB-UniRule"/>
</dbReference>
<dbReference type="EMBL" id="JABEZZ010000001">
    <property type="protein sequence ID" value="MBA0577921.1"/>
    <property type="molecule type" value="Genomic_DNA"/>
</dbReference>
<dbReference type="Proteomes" id="UP000593578">
    <property type="component" value="Unassembled WGS sequence"/>
</dbReference>
<dbReference type="InterPro" id="IPR029045">
    <property type="entry name" value="ClpP/crotonase-like_dom_sf"/>
</dbReference>